<feature type="transmembrane region" description="Helical" evidence="2">
    <location>
        <begin position="292"/>
        <end position="314"/>
    </location>
</feature>
<keyword evidence="2" id="KW-0812">Transmembrane</keyword>
<feature type="transmembrane region" description="Helical" evidence="2">
    <location>
        <begin position="126"/>
        <end position="150"/>
    </location>
</feature>
<name>A0A2R6C609_9ARCH</name>
<organism evidence="3 4">
    <name type="scientific">Candidatus Marsarchaeota G2 archaeon BE_D</name>
    <dbReference type="NCBI Taxonomy" id="1978158"/>
    <lineage>
        <taxon>Archaea</taxon>
        <taxon>Candidatus Marsarchaeota</taxon>
        <taxon>Candidatus Marsarchaeota group 2</taxon>
    </lineage>
</organism>
<feature type="region of interest" description="Disordered" evidence="1">
    <location>
        <begin position="336"/>
        <end position="362"/>
    </location>
</feature>
<evidence type="ECO:0000313" key="3">
    <source>
        <dbReference type="EMBL" id="PSO06331.1"/>
    </source>
</evidence>
<feature type="transmembrane region" description="Helical" evidence="2">
    <location>
        <begin position="191"/>
        <end position="211"/>
    </location>
</feature>
<feature type="transmembrane region" description="Helical" evidence="2">
    <location>
        <begin position="56"/>
        <end position="78"/>
    </location>
</feature>
<comment type="caution">
    <text evidence="3">The sequence shown here is derived from an EMBL/GenBank/DDBJ whole genome shotgun (WGS) entry which is preliminary data.</text>
</comment>
<keyword evidence="2" id="KW-1133">Transmembrane helix</keyword>
<evidence type="ECO:0000313" key="4">
    <source>
        <dbReference type="Proteomes" id="UP000242015"/>
    </source>
</evidence>
<evidence type="ECO:0000256" key="2">
    <source>
        <dbReference type="SAM" id="Phobius"/>
    </source>
</evidence>
<gene>
    <name evidence="3" type="ORF">B9Q04_16600</name>
</gene>
<feature type="transmembrane region" description="Helical" evidence="2">
    <location>
        <begin position="12"/>
        <end position="36"/>
    </location>
</feature>
<feature type="transmembrane region" description="Helical" evidence="2">
    <location>
        <begin position="90"/>
        <end position="106"/>
    </location>
</feature>
<reference evidence="3 4" key="1">
    <citation type="submission" date="2017-04" db="EMBL/GenBank/DDBJ databases">
        <title>Novel microbial lineages endemic to geothermal iron-oxide mats fill important gaps in the evolutionary history of Archaea.</title>
        <authorList>
            <person name="Jay Z.J."/>
            <person name="Beam J.P."/>
            <person name="Dlakic M."/>
            <person name="Rusch D.B."/>
            <person name="Kozubal M.A."/>
            <person name="Inskeep W.P."/>
        </authorList>
    </citation>
    <scope>NUCLEOTIDE SEQUENCE [LARGE SCALE GENOMIC DNA]</scope>
    <source>
        <strain evidence="3">BE_D</strain>
    </source>
</reference>
<feature type="transmembrane region" description="Helical" evidence="2">
    <location>
        <begin position="223"/>
        <end position="244"/>
    </location>
</feature>
<evidence type="ECO:0000256" key="1">
    <source>
        <dbReference type="SAM" id="MobiDB-lite"/>
    </source>
</evidence>
<keyword evidence="2" id="KW-0472">Membrane</keyword>
<sequence length="411" mass="44839">MKTPEKRVERRLSGFNPLYMLFAAVFLVQIALQQFFVRLSPYLFALNISGATENTLVRLGTVSIDMSAVIGIAALIIVGMEHLRRGVRGVSVGVPPLVVGVLVLIMDSARVILPPEEFSSLYGSTLWFELTVGVLLFFTFTAFAVFAATLRTGRRRVLEYVGTFLLTLVAAIMGVYYVYTRVEPTPSLYTITLSYNLAINLLGIGVAAYALAALVELKGKGRWLSLGLALAGGAGVAYVFYGGLFSDKILELTWQTSFGTPLPLPQSVGYAFFMLLLLFSAAAGYPMGKQNLMLLVATLILASSVFLADSLLVYTQAATLACLMLLDTLRMTATKNPPSNLGGDSVKNQTTSTPGEQEPVTAHNTYQVKSEYTLKHQSQEQHSEKHTGTPAEDHYPLRVLRVALNRRENFG</sequence>
<dbReference type="Proteomes" id="UP000242015">
    <property type="component" value="Unassembled WGS sequence"/>
</dbReference>
<dbReference type="EMBL" id="NEXF01000524">
    <property type="protein sequence ID" value="PSO06331.1"/>
    <property type="molecule type" value="Genomic_DNA"/>
</dbReference>
<feature type="transmembrane region" description="Helical" evidence="2">
    <location>
        <begin position="157"/>
        <end position="179"/>
    </location>
</feature>
<accession>A0A2R6C609</accession>
<protein>
    <submittedName>
        <fullName evidence="3">Uncharacterized protein</fullName>
    </submittedName>
</protein>
<proteinExistence type="predicted"/>
<feature type="compositionally biased region" description="Polar residues" evidence="1">
    <location>
        <begin position="346"/>
        <end position="355"/>
    </location>
</feature>
<dbReference type="AlphaFoldDB" id="A0A2R6C609"/>
<feature type="transmembrane region" description="Helical" evidence="2">
    <location>
        <begin position="264"/>
        <end position="285"/>
    </location>
</feature>
<feature type="region of interest" description="Disordered" evidence="1">
    <location>
        <begin position="375"/>
        <end position="396"/>
    </location>
</feature>